<feature type="transmembrane region" description="Helical" evidence="1">
    <location>
        <begin position="37"/>
        <end position="57"/>
    </location>
</feature>
<proteinExistence type="predicted"/>
<keyword evidence="1" id="KW-0812">Transmembrane</keyword>
<dbReference type="PANTHER" id="PTHR40448">
    <property type="entry name" value="TWO-COMPONENT SENSOR HISTIDINE KINASE"/>
    <property type="match status" value="1"/>
</dbReference>
<evidence type="ECO:0000313" key="3">
    <source>
        <dbReference type="EMBL" id="MUG26170.1"/>
    </source>
</evidence>
<keyword evidence="1" id="KW-0472">Membrane</keyword>
<sequence>MYDITKTTMFGVSNAWTVLLLLWFYYSIISPRFTKKVIYIFLGILTCCCLTINSMVAETVSSNMTGSLIIIIVFTTFFKPLFQSVFLGFYFYFTHLLIEDAVVISLSLLGITTYSKAMNGKLLMVVILMIIEILFFINIYFLKTKVKLLQGNISFFSYWTLLFVLTTISLLILHFTSINMVPDDQMTFVQLANVIILYSIIHFLLVCLSNILKFNMIKTKNEELVRIINFYGQTTTRKIQWRNDILKRSHDLKNTYVALRMLAEDGDINGIVNKLNEELQGIQQNSVYCKSGIRKIDDIVNYKINNVTDRDITYIFNYSISEQVVIDAFDCVVLIGNILDNAIEATRKVAREKTITISIIVDRNIFLMEVKNPFDGIAIIKEDGTNETTKHDKSSHGYGIKSIRTITDKYSGVSEFSCGNGFFTTMILLYQKQGIPDNIYGGDTL</sequence>
<evidence type="ECO:0000256" key="1">
    <source>
        <dbReference type="SAM" id="Phobius"/>
    </source>
</evidence>
<keyword evidence="1" id="KW-1133">Transmembrane helix</keyword>
<dbReference type="SUPFAM" id="SSF55874">
    <property type="entry name" value="ATPase domain of HSP90 chaperone/DNA topoisomerase II/histidine kinase"/>
    <property type="match status" value="1"/>
</dbReference>
<gene>
    <name evidence="3" type="ORF">GNQ08_27800</name>
</gene>
<feature type="transmembrane region" description="Helical" evidence="1">
    <location>
        <begin position="89"/>
        <end position="110"/>
    </location>
</feature>
<dbReference type="EMBL" id="WNZZ01000037">
    <property type="protein sequence ID" value="MUG26170.1"/>
    <property type="molecule type" value="Genomic_DNA"/>
</dbReference>
<protein>
    <submittedName>
        <fullName evidence="3">GHKL domain-containing protein</fullName>
    </submittedName>
</protein>
<evidence type="ECO:0000313" key="4">
    <source>
        <dbReference type="Proteomes" id="UP000442469"/>
    </source>
</evidence>
<feature type="transmembrane region" description="Helical" evidence="1">
    <location>
        <begin position="153"/>
        <end position="176"/>
    </location>
</feature>
<dbReference type="PANTHER" id="PTHR40448:SF1">
    <property type="entry name" value="TWO-COMPONENT SENSOR HISTIDINE KINASE"/>
    <property type="match status" value="1"/>
</dbReference>
<dbReference type="CDD" id="cd16935">
    <property type="entry name" value="HATPase_AgrC-ComD-like"/>
    <property type="match status" value="1"/>
</dbReference>
<dbReference type="InterPro" id="IPR036890">
    <property type="entry name" value="HATPase_C_sf"/>
</dbReference>
<feature type="domain" description="Sensor histidine kinase NatK-like C-terminal" evidence="2">
    <location>
        <begin position="328"/>
        <end position="429"/>
    </location>
</feature>
<evidence type="ECO:0000259" key="2">
    <source>
        <dbReference type="Pfam" id="PF14501"/>
    </source>
</evidence>
<feature type="transmembrane region" description="Helical" evidence="1">
    <location>
        <begin position="188"/>
        <end position="212"/>
    </location>
</feature>
<dbReference type="Proteomes" id="UP000442469">
    <property type="component" value="Unassembled WGS sequence"/>
</dbReference>
<feature type="transmembrane region" description="Helical" evidence="1">
    <location>
        <begin position="6"/>
        <end position="25"/>
    </location>
</feature>
<feature type="transmembrane region" description="Helical" evidence="1">
    <location>
        <begin position="122"/>
        <end position="141"/>
    </location>
</feature>
<dbReference type="AlphaFoldDB" id="A0A6N8F4P1"/>
<feature type="transmembrane region" description="Helical" evidence="1">
    <location>
        <begin position="63"/>
        <end position="82"/>
    </location>
</feature>
<organism evidence="3 4">
    <name type="scientific">Paenibacillus macerans</name>
    <name type="common">Bacillus macerans</name>
    <dbReference type="NCBI Taxonomy" id="44252"/>
    <lineage>
        <taxon>Bacteria</taxon>
        <taxon>Bacillati</taxon>
        <taxon>Bacillota</taxon>
        <taxon>Bacilli</taxon>
        <taxon>Bacillales</taxon>
        <taxon>Paenibacillaceae</taxon>
        <taxon>Paenibacillus</taxon>
    </lineage>
</organism>
<comment type="caution">
    <text evidence="3">The sequence shown here is derived from an EMBL/GenBank/DDBJ whole genome shotgun (WGS) entry which is preliminary data.</text>
</comment>
<dbReference type="Gene3D" id="3.30.565.10">
    <property type="entry name" value="Histidine kinase-like ATPase, C-terminal domain"/>
    <property type="match status" value="1"/>
</dbReference>
<dbReference type="Pfam" id="PF14501">
    <property type="entry name" value="HATPase_c_5"/>
    <property type="match status" value="1"/>
</dbReference>
<name>A0A6N8F4P1_PAEMA</name>
<reference evidence="3 4" key="1">
    <citation type="submission" date="2019-11" db="EMBL/GenBank/DDBJ databases">
        <title>Draft genome sequences of five Paenibacillus species of dairy origin.</title>
        <authorList>
            <person name="Olajide A.M."/>
            <person name="Chen S."/>
            <person name="Lapointe G."/>
        </authorList>
    </citation>
    <scope>NUCLEOTIDE SEQUENCE [LARGE SCALE GENOMIC DNA]</scope>
    <source>
        <strain evidence="3 4">3CT49</strain>
    </source>
</reference>
<dbReference type="InterPro" id="IPR032834">
    <property type="entry name" value="NatK-like_C"/>
</dbReference>
<accession>A0A6N8F4P1</accession>
<dbReference type="GO" id="GO:0042802">
    <property type="term" value="F:identical protein binding"/>
    <property type="evidence" value="ECO:0007669"/>
    <property type="project" value="TreeGrafter"/>
</dbReference>